<comment type="similarity">
    <text evidence="2">Belongs to the peptidase M14 family.</text>
</comment>
<evidence type="ECO:0000256" key="3">
    <source>
        <dbReference type="ARBA" id="ARBA00022670"/>
    </source>
</evidence>
<reference evidence="9 10" key="1">
    <citation type="submission" date="2021-06" db="EMBL/GenBank/DDBJ databases">
        <title>Sphingomonas sp. XMGL2, whole genome shotgun sequencing project.</title>
        <authorList>
            <person name="Zhao G."/>
            <person name="Shen L."/>
        </authorList>
    </citation>
    <scope>NUCLEOTIDE SEQUENCE [LARGE SCALE GENOMIC DNA]</scope>
    <source>
        <strain evidence="9 10">XMGL2</strain>
    </source>
</reference>
<evidence type="ECO:0000256" key="2">
    <source>
        <dbReference type="ARBA" id="ARBA00005988"/>
    </source>
</evidence>
<comment type="cofactor">
    <cofactor evidence="1">
        <name>Zn(2+)</name>
        <dbReference type="ChEBI" id="CHEBI:29105"/>
    </cofactor>
</comment>
<keyword evidence="4" id="KW-0378">Hydrolase</keyword>
<dbReference type="PANTHER" id="PTHR11705">
    <property type="entry name" value="PROTEASE FAMILY M14 CARBOXYPEPTIDASE A,B"/>
    <property type="match status" value="1"/>
</dbReference>
<sequence>MMNRMMKKGGRALGMSVSALSLGAAALGLATTSLVAPTTAAIAQQALPTPEAWFGHRMGTDGFLEPYDKMVSYYRQLEKSSNRIKVVEIGKSTEGRPYLAMYISSPENLARLEEYRQMNLKLADPRGVPQAELDRIVREGKPVIAQSYDLHSTEIGSSLTAVEFTYNMVSKTDAATMNVLNNVILVMLPSINPDGHEYVQQYYMKYKGTSFEGGPVPYLYQKYVGHDNNRDAFMMNLSESKALGKLLFVDWKPEAYIDHHQMGSYGPRIVIPPYADPIRPDADPLVWREEQWFGAEMAANMDAAKLPGAIGNAIYSGWGHFGFHWITPFHNTAGMLDESASANIASPLYIHPDQIADTGNQRNVPDNRPQMNMPDPWKGGWWRPRDIVERQLVTSWSVVDMAARNREMLLRNAILKAQRQTDRGAAGEVKAFILDINQHDPLTVTKLANSLIEQGVDVYRAPAQFVQENRVYPAGTYVVPMNQPNMGLIRYLLGRTFFPDDLYARTRDGTPIRPYDMSTDTQNEFMGVEATPTGIAVTANMEKLTGPVTPRGTVAAGGTYLLDGALNDSFHATNLALKQGATVRRVERASGNAKAGDFIVTGLSQQAAQSIATTTGVNFAAGDSTAGAGAIAMKMPRIGMLKRWRGGNIDEGWTRLLFETYEFPYNSVMDAEIKAGNLIKKYDVIVLPSDSVGMMTGEGGGRAGGGGLGGGGNDAFPPEFRSGFGEEGIKALDDFVKAGGRIVTFGEAGNLAIEKFRLPVRNVVAGLPTKQFWSPGSTLNINVANDTPLGYGMPNKALAIYTQECQVYEAIPSMHNERVDVIASYAQKDILRSGWLLGEDIIVGKAAAVAVQHGRGDVVMLGFRAQHRSQAHGTYKLVFDAIYDMPMRNKGSFGAAPGAASGS</sequence>
<organism evidence="9 10">
    <name type="scientific">Sphingomonas quercus</name>
    <dbReference type="NCBI Taxonomy" id="2842451"/>
    <lineage>
        <taxon>Bacteria</taxon>
        <taxon>Pseudomonadati</taxon>
        <taxon>Pseudomonadota</taxon>
        <taxon>Alphaproteobacteria</taxon>
        <taxon>Sphingomonadales</taxon>
        <taxon>Sphingomonadaceae</taxon>
        <taxon>Sphingomonas</taxon>
    </lineage>
</organism>
<proteinExistence type="inferred from homology"/>
<evidence type="ECO:0000256" key="7">
    <source>
        <dbReference type="SAM" id="SignalP"/>
    </source>
</evidence>
<dbReference type="Pfam" id="PF00246">
    <property type="entry name" value="Peptidase_M14"/>
    <property type="match status" value="1"/>
</dbReference>
<evidence type="ECO:0000313" key="10">
    <source>
        <dbReference type="Proteomes" id="UP000776276"/>
    </source>
</evidence>
<evidence type="ECO:0000259" key="8">
    <source>
        <dbReference type="Pfam" id="PF00246"/>
    </source>
</evidence>
<evidence type="ECO:0000256" key="1">
    <source>
        <dbReference type="ARBA" id="ARBA00001947"/>
    </source>
</evidence>
<keyword evidence="3" id="KW-0645">Protease</keyword>
<dbReference type="InterPro" id="IPR000834">
    <property type="entry name" value="Peptidase_M14"/>
</dbReference>
<gene>
    <name evidence="9" type="ORF">KOF26_08630</name>
</gene>
<name>A0ABS6BHZ2_9SPHN</name>
<evidence type="ECO:0000256" key="4">
    <source>
        <dbReference type="ARBA" id="ARBA00022801"/>
    </source>
</evidence>
<dbReference type="Proteomes" id="UP000776276">
    <property type="component" value="Unassembled WGS sequence"/>
</dbReference>
<feature type="domain" description="Peptidase M14" evidence="8">
    <location>
        <begin position="71"/>
        <end position="231"/>
    </location>
</feature>
<keyword evidence="5" id="KW-0862">Zinc</keyword>
<comment type="caution">
    <text evidence="9">The sequence shown here is derived from an EMBL/GenBank/DDBJ whole genome shotgun (WGS) entry which is preliminary data.</text>
</comment>
<feature type="signal peptide" evidence="7">
    <location>
        <begin position="1"/>
        <end position="35"/>
    </location>
</feature>
<dbReference type="EMBL" id="JAHKRT010000004">
    <property type="protein sequence ID" value="MBU3077928.1"/>
    <property type="molecule type" value="Genomic_DNA"/>
</dbReference>
<evidence type="ECO:0000313" key="9">
    <source>
        <dbReference type="EMBL" id="MBU3077928.1"/>
    </source>
</evidence>
<accession>A0ABS6BHZ2</accession>
<dbReference type="PANTHER" id="PTHR11705:SF143">
    <property type="entry name" value="SLL0236 PROTEIN"/>
    <property type="match status" value="1"/>
</dbReference>
<evidence type="ECO:0000256" key="6">
    <source>
        <dbReference type="ARBA" id="ARBA00023049"/>
    </source>
</evidence>
<feature type="chain" id="PRO_5047369402" evidence="7">
    <location>
        <begin position="36"/>
        <end position="903"/>
    </location>
</feature>
<keyword evidence="7" id="KW-0732">Signal</keyword>
<evidence type="ECO:0000256" key="5">
    <source>
        <dbReference type="ARBA" id="ARBA00022833"/>
    </source>
</evidence>
<keyword evidence="10" id="KW-1185">Reference proteome</keyword>
<protein>
    <submittedName>
        <fullName evidence="9">Peptidase M14 family protein</fullName>
    </submittedName>
</protein>
<keyword evidence="6" id="KW-0482">Metalloprotease</keyword>